<dbReference type="VEuPathDB" id="MicrosporidiaDB:AAJ76_2600014105"/>
<keyword evidence="2" id="KW-0732">Signal</keyword>
<sequence>MKFNQFLIILSLSSMLRGAIGEEEAPIRRDCQAEIALRAKACMYEKKTEDFCSKGLRFLYFFLFAITATFSSFLFGLSLHAKYYATACFFGVVFLANFVFIIVCACVYKFWDNRSVVRSPV</sequence>
<dbReference type="VEuPathDB" id="MicrosporidiaDB:G9O61_00g019440"/>
<protein>
    <submittedName>
        <fullName evidence="3">Uncharacterized protein</fullName>
    </submittedName>
</protein>
<reference evidence="3 4" key="1">
    <citation type="journal article" date="2015" name="Environ. Microbiol.">
        <title>Genome analyses suggest the presence of polyploidy and recent human-driven expansions in eight global populations of the honeybee pathogen Nosema ceranae.</title>
        <authorList>
            <person name="Pelin A."/>
            <person name="Selman M."/>
            <person name="Aris-Brosou S."/>
            <person name="Farinelli L."/>
            <person name="Corradi N."/>
        </authorList>
    </citation>
    <scope>NUCLEOTIDE SEQUENCE [LARGE SCALE GENOMIC DNA]</scope>
    <source>
        <strain evidence="3 4">PA08 1199</strain>
    </source>
</reference>
<dbReference type="VEuPathDB" id="MicrosporidiaDB:G9O61_00g016420"/>
<feature type="signal peptide" evidence="2">
    <location>
        <begin position="1"/>
        <end position="21"/>
    </location>
</feature>
<evidence type="ECO:0000256" key="1">
    <source>
        <dbReference type="SAM" id="Phobius"/>
    </source>
</evidence>
<dbReference type="RefSeq" id="XP_024331008.1">
    <property type="nucleotide sequence ID" value="XM_024474824.1"/>
</dbReference>
<evidence type="ECO:0000313" key="4">
    <source>
        <dbReference type="Proteomes" id="UP000034350"/>
    </source>
</evidence>
<feature type="transmembrane region" description="Helical" evidence="1">
    <location>
        <begin position="58"/>
        <end position="77"/>
    </location>
</feature>
<feature type="transmembrane region" description="Helical" evidence="1">
    <location>
        <begin position="84"/>
        <end position="111"/>
    </location>
</feature>
<name>A0A0F9WCR9_9MICR</name>
<feature type="chain" id="PRO_5002529757" evidence="2">
    <location>
        <begin position="22"/>
        <end position="121"/>
    </location>
</feature>
<accession>A0A0F9WCR9</accession>
<evidence type="ECO:0000256" key="2">
    <source>
        <dbReference type="SAM" id="SignalP"/>
    </source>
</evidence>
<dbReference type="EMBL" id="JPQZ01000026">
    <property type="protein sequence ID" value="KKO75266.1"/>
    <property type="molecule type" value="Genomic_DNA"/>
</dbReference>
<dbReference type="GeneID" id="36319752"/>
<keyword evidence="1" id="KW-0812">Transmembrane</keyword>
<dbReference type="Proteomes" id="UP000034350">
    <property type="component" value="Unassembled WGS sequence"/>
</dbReference>
<gene>
    <name evidence="3" type="ORF">AAJ76_2600014105</name>
</gene>
<proteinExistence type="predicted"/>
<dbReference type="AlphaFoldDB" id="A0A0F9WCR9"/>
<keyword evidence="4" id="KW-1185">Reference proteome</keyword>
<evidence type="ECO:0000313" key="3">
    <source>
        <dbReference type="EMBL" id="KKO75266.1"/>
    </source>
</evidence>
<keyword evidence="1" id="KW-1133">Transmembrane helix</keyword>
<keyword evidence="1" id="KW-0472">Membrane</keyword>
<organism evidence="3 4">
    <name type="scientific">Vairimorpha ceranae</name>
    <dbReference type="NCBI Taxonomy" id="40302"/>
    <lineage>
        <taxon>Eukaryota</taxon>
        <taxon>Fungi</taxon>
        <taxon>Fungi incertae sedis</taxon>
        <taxon>Microsporidia</taxon>
        <taxon>Nosematidae</taxon>
        <taxon>Vairimorpha</taxon>
    </lineage>
</organism>
<comment type="caution">
    <text evidence="3">The sequence shown here is derived from an EMBL/GenBank/DDBJ whole genome shotgun (WGS) entry which is preliminary data.</text>
</comment>